<dbReference type="EMBL" id="PP511596">
    <property type="protein sequence ID" value="XCD05719.1"/>
    <property type="molecule type" value="Genomic_DNA"/>
</dbReference>
<feature type="region of interest" description="Disordered" evidence="1">
    <location>
        <begin position="1"/>
        <end position="67"/>
    </location>
</feature>
<feature type="compositionally biased region" description="Basic and acidic residues" evidence="1">
    <location>
        <begin position="1"/>
        <end position="11"/>
    </location>
</feature>
<accession>A0AAU8B2D5</accession>
<evidence type="ECO:0000313" key="2">
    <source>
        <dbReference type="EMBL" id="XCD05719.1"/>
    </source>
</evidence>
<evidence type="ECO:0000256" key="1">
    <source>
        <dbReference type="SAM" id="MobiDB-lite"/>
    </source>
</evidence>
<reference evidence="2" key="1">
    <citation type="submission" date="2024-03" db="EMBL/GenBank/DDBJ databases">
        <title>Diverse circular DNA viruses in blood, oral, and fecal samples of captive lemurs.</title>
        <authorList>
            <person name="Paietta E.N."/>
            <person name="Kraberger S."/>
            <person name="Lund M.C."/>
            <person name="Custer J.M."/>
            <person name="Vargas K.M."/>
            <person name="Ehmke E.E."/>
            <person name="Yoder A.D."/>
            <person name="Varsani A."/>
        </authorList>
    </citation>
    <scope>NUCLEOTIDE SEQUENCE</scope>
    <source>
        <strain evidence="2">Duke_24SF_44</strain>
    </source>
</reference>
<protein>
    <submittedName>
        <fullName evidence="2">Uncharacterized protein</fullName>
    </submittedName>
</protein>
<name>A0AAU8B2D5_9CAUD</name>
<feature type="compositionally biased region" description="Basic and acidic residues" evidence="1">
    <location>
        <begin position="51"/>
        <end position="61"/>
    </location>
</feature>
<organism evidence="2">
    <name type="scientific">Dulem virus 38</name>
    <dbReference type="NCBI Taxonomy" id="3145756"/>
    <lineage>
        <taxon>Viruses</taxon>
        <taxon>Duplodnaviria</taxon>
        <taxon>Heunggongvirae</taxon>
        <taxon>Uroviricota</taxon>
        <taxon>Caudoviricetes</taxon>
    </lineage>
</organism>
<sequence>MIPARLRERNSPDLPPQASGGCPSPAEELTRSPAIPGKPGGSAIHAGTSADGEKSCKREIDGEIPWP</sequence>
<proteinExistence type="predicted"/>